<keyword evidence="3" id="KW-0472">Membrane</keyword>
<keyword evidence="3" id="KW-0812">Transmembrane</keyword>
<feature type="transmembrane region" description="Helical" evidence="3">
    <location>
        <begin position="491"/>
        <end position="510"/>
    </location>
</feature>
<proteinExistence type="inferred from homology"/>
<dbReference type="SMART" id="SM01000">
    <property type="entry name" value="Aha1_N"/>
    <property type="match status" value="1"/>
</dbReference>
<feature type="domain" description="Activator of Hsp90 ATPase AHSA1-like N-terminal" evidence="4">
    <location>
        <begin position="14"/>
        <end position="152"/>
    </location>
</feature>
<dbReference type="InterPro" id="IPR023393">
    <property type="entry name" value="START-like_dom_sf"/>
</dbReference>
<evidence type="ECO:0000256" key="1">
    <source>
        <dbReference type="ARBA" id="ARBA00006817"/>
    </source>
</evidence>
<dbReference type="Gene3D" id="3.30.530.20">
    <property type="match status" value="1"/>
</dbReference>
<keyword evidence="3" id="KW-1133">Transmembrane helix</keyword>
<accession>A0AAV5AK79</accession>
<feature type="transmembrane region" description="Helical" evidence="3">
    <location>
        <begin position="544"/>
        <end position="561"/>
    </location>
</feature>
<feature type="region of interest" description="Disordered" evidence="2">
    <location>
        <begin position="154"/>
        <end position="209"/>
    </location>
</feature>
<name>A0AAV5AK79_9AGAM</name>
<dbReference type="Pfam" id="PF08327">
    <property type="entry name" value="AHSA1"/>
    <property type="match status" value="1"/>
</dbReference>
<dbReference type="GO" id="GO:0001671">
    <property type="term" value="F:ATPase activator activity"/>
    <property type="evidence" value="ECO:0007669"/>
    <property type="project" value="InterPro"/>
</dbReference>
<dbReference type="Proteomes" id="UP001050691">
    <property type="component" value="Unassembled WGS sequence"/>
</dbReference>
<dbReference type="SUPFAM" id="SSF55961">
    <property type="entry name" value="Bet v1-like"/>
    <property type="match status" value="1"/>
</dbReference>
<evidence type="ECO:0000313" key="5">
    <source>
        <dbReference type="EMBL" id="GJJ12355.1"/>
    </source>
</evidence>
<reference evidence="5" key="1">
    <citation type="submission" date="2021-10" db="EMBL/GenBank/DDBJ databases">
        <title>De novo Genome Assembly of Clathrus columnatus (Basidiomycota, Fungi) Using Illumina and Nanopore Sequence Data.</title>
        <authorList>
            <person name="Ogiso-Tanaka E."/>
            <person name="Itagaki H."/>
            <person name="Hosoya T."/>
            <person name="Hosaka K."/>
        </authorList>
    </citation>
    <scope>NUCLEOTIDE SEQUENCE</scope>
    <source>
        <strain evidence="5">MO-923</strain>
    </source>
</reference>
<feature type="region of interest" description="Disordered" evidence="2">
    <location>
        <begin position="640"/>
        <end position="673"/>
    </location>
</feature>
<evidence type="ECO:0000256" key="2">
    <source>
        <dbReference type="SAM" id="MobiDB-lite"/>
    </source>
</evidence>
<dbReference type="CDD" id="cd08892">
    <property type="entry name" value="SRPBCC_Aha1"/>
    <property type="match status" value="1"/>
</dbReference>
<protein>
    <recommendedName>
        <fullName evidence="4">Activator of Hsp90 ATPase AHSA1-like N-terminal domain-containing protein</fullName>
    </recommendedName>
</protein>
<evidence type="ECO:0000259" key="4">
    <source>
        <dbReference type="SMART" id="SM01000"/>
    </source>
</evidence>
<dbReference type="InterPro" id="IPR013538">
    <property type="entry name" value="ASHA1/2-like_C"/>
</dbReference>
<dbReference type="Pfam" id="PF11911">
    <property type="entry name" value="DUF3429"/>
    <property type="match status" value="1"/>
</dbReference>
<gene>
    <name evidence="5" type="ORF">Clacol_006596</name>
</gene>
<sequence>MALPPSTANWHWKTKYVTPWAKTWFEQELTKLRITGKDIEEVSITKVTEVEGDVELGQRKSKLITIYDCRICLDWSGTASDGTDVSGSLTIPEVSHENTVDGLSEYTFEWRLSTTGSPPVDALFGLVKTQLRSAIETKLAEFPVALVETHGKDLTVSAEPSRSGTPANGTATPSNNSNTTNAVSSTATTGAGGSSSKTESSTKVAVKSTTTKAVNTATVTVEGTFQAAANDLYSLFTDESRIPMWSKASAQSKVEVGGAFSLFGGGVKGEYKSLTPGKEIVQSWILNNPKWPAGQAGTMTITFQQGSDATKVTFKLSGVPKGLEDEINQNLQGIHGMKSIGSSSTVSPRYISHLAAFPPRKTNLNVHVPLINFTRTVASTVSHKPGSQTIPQAARNIKEETGNSATDFAKTVAGNLPDALSPEKNNFFGITGIIAGEVPKPIMVMGLAGGLPYLGTALTSGYLARQAGLAASGALTTIDPATAMSLLMDCLHIQVTYGAILMSFTAAIHWGMEFSGYHGNKGYPRLMLGALPVVYAWSTLAFDPIFALIAQWLGFTTLWFADMKVTTAGWKKNNSIIGTLAAASYFGPYPGHDATQHHLNVLRDKRRHSRGDFANEVGGTIEAVPAGEEADAYVKIVKKKTPEEAASERGDDSEAASGAEGEAKGEAEEEGSG</sequence>
<dbReference type="AlphaFoldDB" id="A0AAV5AK79"/>
<organism evidence="5 6">
    <name type="scientific">Clathrus columnatus</name>
    <dbReference type="NCBI Taxonomy" id="1419009"/>
    <lineage>
        <taxon>Eukaryota</taxon>
        <taxon>Fungi</taxon>
        <taxon>Dikarya</taxon>
        <taxon>Basidiomycota</taxon>
        <taxon>Agaricomycotina</taxon>
        <taxon>Agaricomycetes</taxon>
        <taxon>Phallomycetidae</taxon>
        <taxon>Phallales</taxon>
        <taxon>Clathraceae</taxon>
        <taxon>Clathrus</taxon>
    </lineage>
</organism>
<feature type="compositionally biased region" description="Basic and acidic residues" evidence="2">
    <location>
        <begin position="640"/>
        <end position="652"/>
    </location>
</feature>
<dbReference type="PANTHER" id="PTHR15887:SF1">
    <property type="entry name" value="TRANSMEMBRANE PROTEIN 69"/>
    <property type="match status" value="1"/>
</dbReference>
<feature type="compositionally biased region" description="Low complexity" evidence="2">
    <location>
        <begin position="167"/>
        <end position="209"/>
    </location>
</feature>
<dbReference type="PANTHER" id="PTHR15887">
    <property type="entry name" value="TRANSMEMBRANE PROTEIN 69"/>
    <property type="match status" value="1"/>
</dbReference>
<dbReference type="InterPro" id="IPR021836">
    <property type="entry name" value="DUF3429"/>
</dbReference>
<dbReference type="Gene3D" id="3.15.10.20">
    <property type="entry name" value="Activator of Hsp90 ATPase Aha1, N-terminal domain"/>
    <property type="match status" value="1"/>
</dbReference>
<evidence type="ECO:0000313" key="6">
    <source>
        <dbReference type="Proteomes" id="UP001050691"/>
    </source>
</evidence>
<comment type="caution">
    <text evidence="5">The sequence shown here is derived from an EMBL/GenBank/DDBJ whole genome shotgun (WGS) entry which is preliminary data.</text>
</comment>
<dbReference type="Pfam" id="PF09229">
    <property type="entry name" value="Aha1_N"/>
    <property type="match status" value="1"/>
</dbReference>
<dbReference type="InterPro" id="IPR015310">
    <property type="entry name" value="AHSA1-like_N"/>
</dbReference>
<comment type="similarity">
    <text evidence="1">Belongs to the AHA1 family.</text>
</comment>
<dbReference type="GO" id="GO:0051087">
    <property type="term" value="F:protein-folding chaperone binding"/>
    <property type="evidence" value="ECO:0007669"/>
    <property type="project" value="InterPro"/>
</dbReference>
<dbReference type="EMBL" id="BPWL01000007">
    <property type="protein sequence ID" value="GJJ12355.1"/>
    <property type="molecule type" value="Genomic_DNA"/>
</dbReference>
<keyword evidence="6" id="KW-1185">Reference proteome</keyword>
<dbReference type="SUPFAM" id="SSF103111">
    <property type="entry name" value="Activator of Hsp90 ATPase, Aha1"/>
    <property type="match status" value="1"/>
</dbReference>
<evidence type="ECO:0000256" key="3">
    <source>
        <dbReference type="SAM" id="Phobius"/>
    </source>
</evidence>
<dbReference type="InterPro" id="IPR036338">
    <property type="entry name" value="Aha1"/>
</dbReference>